<evidence type="ECO:0000256" key="1">
    <source>
        <dbReference type="SAM" id="MobiDB-lite"/>
    </source>
</evidence>
<protein>
    <submittedName>
        <fullName evidence="2">Uncharacterized protein</fullName>
    </submittedName>
</protein>
<reference evidence="2" key="1">
    <citation type="submission" date="2016-08" db="EMBL/GenBank/DDBJ databases">
        <authorList>
            <person name="Seilhamer J.J."/>
        </authorList>
    </citation>
    <scope>NUCLEOTIDE SEQUENCE</scope>
    <source>
        <strain evidence="2">86</strain>
    </source>
</reference>
<proteinExistence type="predicted"/>
<sequence>MRPTRQGLAYAGAAPATVSGEPRPRGVTEALASGRPDEGDDPRARRPAVTADFTSSGGVPRWIVTETRRHRRRRPSLSRPLGLCPHDWGCRCLFSPNSSLPPRRASRRPTGTG</sequence>
<accession>A0A212LMY8</accession>
<feature type="compositionally biased region" description="Basic and acidic residues" evidence="1">
    <location>
        <begin position="35"/>
        <end position="44"/>
    </location>
</feature>
<gene>
    <name evidence="2" type="ORF">KL86PLE_90121</name>
</gene>
<organism evidence="2">
    <name type="scientific">uncultured Pleomorphomonas sp</name>
    <dbReference type="NCBI Taxonomy" id="442121"/>
    <lineage>
        <taxon>Bacteria</taxon>
        <taxon>Pseudomonadati</taxon>
        <taxon>Pseudomonadota</taxon>
        <taxon>Alphaproteobacteria</taxon>
        <taxon>Hyphomicrobiales</taxon>
        <taxon>Pleomorphomonadaceae</taxon>
        <taxon>Pleomorphomonas</taxon>
        <taxon>environmental samples</taxon>
    </lineage>
</organism>
<feature type="region of interest" description="Disordered" evidence="1">
    <location>
        <begin position="1"/>
        <end position="87"/>
    </location>
</feature>
<dbReference type="EMBL" id="FMJD01000013">
    <property type="protein sequence ID" value="SCM78870.1"/>
    <property type="molecule type" value="Genomic_DNA"/>
</dbReference>
<evidence type="ECO:0000313" key="2">
    <source>
        <dbReference type="EMBL" id="SCM78870.1"/>
    </source>
</evidence>
<name>A0A212LMY8_9HYPH</name>
<dbReference type="AlphaFoldDB" id="A0A212LMY8"/>
<feature type="region of interest" description="Disordered" evidence="1">
    <location>
        <begin position="94"/>
        <end position="113"/>
    </location>
</feature>